<dbReference type="Proteomes" id="UP000287394">
    <property type="component" value="Chromosome"/>
</dbReference>
<dbReference type="PANTHER" id="PTHR31209:SF4">
    <property type="entry name" value="2,3-BISPHOSPHOGLYCERATE-INDEPENDENT PHOSPHOGLYCERATE MUTASE"/>
    <property type="match status" value="1"/>
</dbReference>
<evidence type="ECO:0000256" key="2">
    <source>
        <dbReference type="ARBA" id="ARBA00002315"/>
    </source>
</evidence>
<dbReference type="AlphaFoldDB" id="A0A402CZY6"/>
<dbReference type="InterPro" id="IPR006124">
    <property type="entry name" value="Metalloenzyme"/>
</dbReference>
<dbReference type="GO" id="GO:0004619">
    <property type="term" value="F:phosphoglycerate mutase activity"/>
    <property type="evidence" value="ECO:0007669"/>
    <property type="project" value="UniProtKB-EC"/>
</dbReference>
<dbReference type="InterPro" id="IPR017850">
    <property type="entry name" value="Alkaline_phosphatase_core_sf"/>
</dbReference>
<evidence type="ECO:0000256" key="1">
    <source>
        <dbReference type="ARBA" id="ARBA00000370"/>
    </source>
</evidence>
<dbReference type="Gene3D" id="3.40.720.10">
    <property type="entry name" value="Alkaline Phosphatase, subunit A"/>
    <property type="match status" value="1"/>
</dbReference>
<comment type="function">
    <text evidence="2">Catalyzes the interconversion of 2-phosphoglycerate and 3-phosphoglycerate.</text>
</comment>
<dbReference type="NCBIfam" id="TIGR02535">
    <property type="entry name" value="hyp_Hser_kinase"/>
    <property type="match status" value="1"/>
</dbReference>
<dbReference type="InterPro" id="IPR004456">
    <property type="entry name" value="Pglycerate_mutase_ApgM"/>
</dbReference>
<dbReference type="Pfam" id="PF10143">
    <property type="entry name" value="PhosphMutase"/>
    <property type="match status" value="1"/>
</dbReference>
<evidence type="ECO:0000256" key="3">
    <source>
        <dbReference type="ARBA" id="ARBA00004921"/>
    </source>
</evidence>
<reference evidence="7 8" key="1">
    <citation type="journal article" date="2019" name="Int. J. Syst. Evol. Microbiol.">
        <title>Capsulimonas corticalis gen. nov., sp. nov., an aerobic capsulated bacterium, of a novel bacterial order, Capsulimonadales ord. nov., of the class Armatimonadia of the phylum Armatimonadetes.</title>
        <authorList>
            <person name="Li J."/>
            <person name="Kudo C."/>
            <person name="Tonouchi A."/>
        </authorList>
    </citation>
    <scope>NUCLEOTIDE SEQUENCE [LARGE SCALE GENOMIC DNA]</scope>
    <source>
        <strain evidence="7 8">AX-7</strain>
    </source>
</reference>
<evidence type="ECO:0000256" key="4">
    <source>
        <dbReference type="ARBA" id="ARBA00005524"/>
    </source>
</evidence>
<evidence type="ECO:0000313" key="8">
    <source>
        <dbReference type="Proteomes" id="UP000287394"/>
    </source>
</evidence>
<evidence type="ECO:0000256" key="6">
    <source>
        <dbReference type="ARBA" id="ARBA00023235"/>
    </source>
</evidence>
<protein>
    <submittedName>
        <fullName evidence="7">Homoserine kinase</fullName>
    </submittedName>
</protein>
<dbReference type="InterPro" id="IPR023665">
    <property type="entry name" value="ApgAM_prokaryotes"/>
</dbReference>
<sequence>MKYIQLIPDGMADLPMPELDGKTPMQAAHTPNFDALAEQSLVGSVLTVPAGMYPGSDVANMCLLGYDPRQYYTGRGPIEAVAMGVPLDRHDVAFRCSLVTSDGTTLLDYSSGHITTEESRPLIELIDKKLGGGKLKFYPGVGYRHIMAWRDGKTNMETTPPHDFAGQELAKYWPKGDGEDFLQQLMLDSLEILNDHPINQRRREEGKAPGNMIWLWGQGYAPSMPQFLQTHGKTGGVITAVDVVRGLGRATGMRIIDVPGATGYIDTDYTAKANYALAALDSLDFIYLHIESPDESGHEGNLEHKLRSIEDIDKKVVSVLRKGMEKRGDYRLLIVPDHATPLALKTHKEGPVPFLLYDSSRPHTQSHYPFDERAVEEAKTQVEDGTQLIKMLLGEK</sequence>
<dbReference type="NCBIfam" id="TIGR00306">
    <property type="entry name" value="apgM"/>
    <property type="match status" value="1"/>
</dbReference>
<keyword evidence="5" id="KW-0324">Glycolysis</keyword>
<keyword evidence="8" id="KW-1185">Reference proteome</keyword>
<name>A0A402CZY6_9BACT</name>
<gene>
    <name evidence="7" type="ORF">CCAX7_59010</name>
</gene>
<keyword evidence="7" id="KW-0808">Transferase</keyword>
<proteinExistence type="inferred from homology"/>
<keyword evidence="6" id="KW-0413">Isomerase</keyword>
<comment type="pathway">
    <text evidence="3">Carbohydrate degradation.</text>
</comment>
<dbReference type="GO" id="GO:0046872">
    <property type="term" value="F:metal ion binding"/>
    <property type="evidence" value="ECO:0007669"/>
    <property type="project" value="InterPro"/>
</dbReference>
<comment type="similarity">
    <text evidence="4">Belongs to the BPG-independent phosphoglycerate mutase family. A-PGAM subfamily.</text>
</comment>
<organism evidence="7 8">
    <name type="scientific">Capsulimonas corticalis</name>
    <dbReference type="NCBI Taxonomy" id="2219043"/>
    <lineage>
        <taxon>Bacteria</taxon>
        <taxon>Bacillati</taxon>
        <taxon>Armatimonadota</taxon>
        <taxon>Armatimonadia</taxon>
        <taxon>Capsulimonadales</taxon>
        <taxon>Capsulimonadaceae</taxon>
        <taxon>Capsulimonas</taxon>
    </lineage>
</organism>
<dbReference type="CDD" id="cd16011">
    <property type="entry name" value="iPGM_like"/>
    <property type="match status" value="1"/>
</dbReference>
<keyword evidence="7" id="KW-0418">Kinase</keyword>
<dbReference type="GO" id="GO:0006096">
    <property type="term" value="P:glycolytic process"/>
    <property type="evidence" value="ECO:0007669"/>
    <property type="project" value="UniProtKB-KW"/>
</dbReference>
<dbReference type="NCBIfam" id="NF003242">
    <property type="entry name" value="PRK04200.1"/>
    <property type="match status" value="1"/>
</dbReference>
<dbReference type="OrthoDB" id="9804453at2"/>
<evidence type="ECO:0000313" key="7">
    <source>
        <dbReference type="EMBL" id="BDI33850.1"/>
    </source>
</evidence>
<dbReference type="GO" id="GO:0016301">
    <property type="term" value="F:kinase activity"/>
    <property type="evidence" value="ECO:0007669"/>
    <property type="project" value="UniProtKB-KW"/>
</dbReference>
<dbReference type="PIRSF" id="PIRSF006392">
    <property type="entry name" value="IPGAM_arch"/>
    <property type="match status" value="1"/>
</dbReference>
<dbReference type="RefSeq" id="WP_119322820.1">
    <property type="nucleotide sequence ID" value="NZ_AP025739.1"/>
</dbReference>
<accession>A0A402CZY6</accession>
<evidence type="ECO:0000256" key="5">
    <source>
        <dbReference type="ARBA" id="ARBA00023152"/>
    </source>
</evidence>
<dbReference type="KEGG" id="ccot:CCAX7_59010"/>
<dbReference type="EMBL" id="AP025739">
    <property type="protein sequence ID" value="BDI33850.1"/>
    <property type="molecule type" value="Genomic_DNA"/>
</dbReference>
<dbReference type="SUPFAM" id="SSF53649">
    <property type="entry name" value="Alkaline phosphatase-like"/>
    <property type="match status" value="1"/>
</dbReference>
<dbReference type="PANTHER" id="PTHR31209">
    <property type="entry name" value="COFACTOR-INDEPENDENT PHOSPHOGLYCERATE MUTASE"/>
    <property type="match status" value="1"/>
</dbReference>
<dbReference type="InterPro" id="IPR042253">
    <property type="entry name" value="Pglycerate_mutase_ApgM_sf"/>
</dbReference>
<dbReference type="Gene3D" id="3.30.70.2130">
    <property type="entry name" value="Metalloenzyme domain"/>
    <property type="match status" value="1"/>
</dbReference>
<comment type="catalytic activity">
    <reaction evidence="1">
        <text>(2R)-2-phosphoglycerate = (2R)-3-phosphoglycerate</text>
        <dbReference type="Rhea" id="RHEA:15901"/>
        <dbReference type="ChEBI" id="CHEBI:58272"/>
        <dbReference type="ChEBI" id="CHEBI:58289"/>
        <dbReference type="EC" id="5.4.2.12"/>
    </reaction>
</comment>
<dbReference type="Pfam" id="PF01676">
    <property type="entry name" value="Metalloenzyme"/>
    <property type="match status" value="1"/>
</dbReference>